<dbReference type="Proteomes" id="UP000324800">
    <property type="component" value="Unassembled WGS sequence"/>
</dbReference>
<comment type="caution">
    <text evidence="1">The sequence shown here is derived from an EMBL/GenBank/DDBJ whole genome shotgun (WGS) entry which is preliminary data.</text>
</comment>
<organism evidence="1 2">
    <name type="scientific">Streblomastix strix</name>
    <dbReference type="NCBI Taxonomy" id="222440"/>
    <lineage>
        <taxon>Eukaryota</taxon>
        <taxon>Metamonada</taxon>
        <taxon>Preaxostyla</taxon>
        <taxon>Oxymonadida</taxon>
        <taxon>Streblomastigidae</taxon>
        <taxon>Streblomastix</taxon>
    </lineage>
</organism>
<protein>
    <submittedName>
        <fullName evidence="1">Uncharacterized protein</fullName>
    </submittedName>
</protein>
<sequence length="74" mass="8645">MGQKQNRGRAFEGDAGISGILNLLSSHFDYNMRVRYRRWQKSGDYWYLQCLPKEGKLTFYQHIGPAKGQAVFMK</sequence>
<dbReference type="EMBL" id="SNRW01000555">
    <property type="protein sequence ID" value="KAA6400478.1"/>
    <property type="molecule type" value="Genomic_DNA"/>
</dbReference>
<proteinExistence type="predicted"/>
<evidence type="ECO:0000313" key="2">
    <source>
        <dbReference type="Proteomes" id="UP000324800"/>
    </source>
</evidence>
<dbReference type="AlphaFoldDB" id="A0A5J4WZC8"/>
<accession>A0A5J4WZC8</accession>
<reference evidence="1 2" key="1">
    <citation type="submission" date="2019-03" db="EMBL/GenBank/DDBJ databases">
        <title>Single cell metagenomics reveals metabolic interactions within the superorganism composed of flagellate Streblomastix strix and complex community of Bacteroidetes bacteria on its surface.</title>
        <authorList>
            <person name="Treitli S.C."/>
            <person name="Kolisko M."/>
            <person name="Husnik F."/>
            <person name="Keeling P."/>
            <person name="Hampl V."/>
        </authorList>
    </citation>
    <scope>NUCLEOTIDE SEQUENCE [LARGE SCALE GENOMIC DNA]</scope>
    <source>
        <strain evidence="1">ST1C</strain>
    </source>
</reference>
<evidence type="ECO:0000313" key="1">
    <source>
        <dbReference type="EMBL" id="KAA6400478.1"/>
    </source>
</evidence>
<gene>
    <name evidence="1" type="ORF">EZS28_003994</name>
</gene>
<name>A0A5J4WZC8_9EUKA</name>